<name>A0A1X7DF57_9MICC</name>
<dbReference type="InterPro" id="IPR029063">
    <property type="entry name" value="SAM-dependent_MTases_sf"/>
</dbReference>
<dbReference type="InterPro" id="IPR041698">
    <property type="entry name" value="Methyltransf_25"/>
</dbReference>
<keyword evidence="1 6" id="KW-0489">Methyltransferase</keyword>
<feature type="region of interest" description="Disordered" evidence="4">
    <location>
        <begin position="254"/>
        <end position="279"/>
    </location>
</feature>
<dbReference type="PANTHER" id="PTHR43464">
    <property type="entry name" value="METHYLTRANSFERASE"/>
    <property type="match status" value="1"/>
</dbReference>
<feature type="compositionally biased region" description="Polar residues" evidence="4">
    <location>
        <begin position="263"/>
        <end position="279"/>
    </location>
</feature>
<dbReference type="Proteomes" id="UP000192929">
    <property type="component" value="Unassembled WGS sequence"/>
</dbReference>
<reference evidence="7" key="1">
    <citation type="submission" date="2017-04" db="EMBL/GenBank/DDBJ databases">
        <authorList>
            <person name="Varghese N."/>
            <person name="Submissions S."/>
        </authorList>
    </citation>
    <scope>NUCLEOTIDE SEQUENCE [LARGE SCALE GENOMIC DNA]</scope>
    <source>
        <strain evidence="7">NIO-1021</strain>
    </source>
</reference>
<dbReference type="SUPFAM" id="SSF53335">
    <property type="entry name" value="S-adenosyl-L-methionine-dependent methyltransferases"/>
    <property type="match status" value="1"/>
</dbReference>
<evidence type="ECO:0000256" key="2">
    <source>
        <dbReference type="ARBA" id="ARBA00022679"/>
    </source>
</evidence>
<dbReference type="Gene3D" id="3.40.50.150">
    <property type="entry name" value="Vaccinia Virus protein VP39"/>
    <property type="match status" value="1"/>
</dbReference>
<protein>
    <submittedName>
        <fullName evidence="6">2-polyprenyl-3-methyl-5-hydroxy-6-metoxy-1,4-benzoquinol methylase</fullName>
    </submittedName>
</protein>
<sequence>MLRNNPLPHADVLRRRDPLLRHRSVDEPELMDDPACDPVALDNTYRLFGVINPLVASWRPVYRRYVRPALRAAAREGRPGTVLDIGCGGGDVARAITRWAARDGLDVRITGIDPDARATRWAAAHDRGVGAAYRTLASHDLVAAGERYDAVISNHMLHHLTREELSAVLADSRRLTRGVAVHNDLRRSRVAWLLYWVATLPLARARVFVRFDGLLSIRRSYRPGELRQALPPGWRAVQQRFFRLLAVHTGQDAQPVRADQDQVDTPQQDRTQSDPGRTS</sequence>
<organism evidence="6 7">
    <name type="scientific">Kocuria marina subsp. indica</name>
    <dbReference type="NCBI Taxonomy" id="1049583"/>
    <lineage>
        <taxon>Bacteria</taxon>
        <taxon>Bacillati</taxon>
        <taxon>Actinomycetota</taxon>
        <taxon>Actinomycetes</taxon>
        <taxon>Micrococcales</taxon>
        <taxon>Micrococcaceae</taxon>
        <taxon>Kocuria</taxon>
    </lineage>
</organism>
<feature type="domain" description="Methyltransferase" evidence="5">
    <location>
        <begin position="82"/>
        <end position="177"/>
    </location>
</feature>
<dbReference type="PANTHER" id="PTHR43464:SF19">
    <property type="entry name" value="UBIQUINONE BIOSYNTHESIS O-METHYLTRANSFERASE, MITOCHONDRIAL"/>
    <property type="match status" value="1"/>
</dbReference>
<keyword evidence="7" id="KW-1185">Reference proteome</keyword>
<dbReference type="CDD" id="cd02440">
    <property type="entry name" value="AdoMet_MTases"/>
    <property type="match status" value="1"/>
</dbReference>
<evidence type="ECO:0000256" key="3">
    <source>
        <dbReference type="ARBA" id="ARBA00022691"/>
    </source>
</evidence>
<dbReference type="AlphaFoldDB" id="A0A1X7DF57"/>
<evidence type="ECO:0000259" key="5">
    <source>
        <dbReference type="Pfam" id="PF13649"/>
    </source>
</evidence>
<dbReference type="EMBL" id="FXAC01000011">
    <property type="protein sequence ID" value="SMF14364.1"/>
    <property type="molecule type" value="Genomic_DNA"/>
</dbReference>
<dbReference type="GO" id="GO:0032259">
    <property type="term" value="P:methylation"/>
    <property type="evidence" value="ECO:0007669"/>
    <property type="project" value="UniProtKB-KW"/>
</dbReference>
<accession>A0A1X7DF57</accession>
<keyword evidence="3" id="KW-0949">S-adenosyl-L-methionine</keyword>
<dbReference type="NCBIfam" id="NF004851">
    <property type="entry name" value="PRK06202.1"/>
    <property type="match status" value="1"/>
</dbReference>
<keyword evidence="2" id="KW-0808">Transferase</keyword>
<gene>
    <name evidence="6" type="ORF">SAMN06296028_11140</name>
</gene>
<proteinExistence type="predicted"/>
<evidence type="ECO:0000256" key="1">
    <source>
        <dbReference type="ARBA" id="ARBA00022603"/>
    </source>
</evidence>
<evidence type="ECO:0000313" key="6">
    <source>
        <dbReference type="EMBL" id="SMF14364.1"/>
    </source>
</evidence>
<dbReference type="RefSeq" id="WP_085107106.1">
    <property type="nucleotide sequence ID" value="NZ_FXAC01000011.1"/>
</dbReference>
<evidence type="ECO:0000256" key="4">
    <source>
        <dbReference type="SAM" id="MobiDB-lite"/>
    </source>
</evidence>
<dbReference type="Pfam" id="PF13649">
    <property type="entry name" value="Methyltransf_25"/>
    <property type="match status" value="1"/>
</dbReference>
<dbReference type="GO" id="GO:0008168">
    <property type="term" value="F:methyltransferase activity"/>
    <property type="evidence" value="ECO:0007669"/>
    <property type="project" value="UniProtKB-KW"/>
</dbReference>
<evidence type="ECO:0000313" key="7">
    <source>
        <dbReference type="Proteomes" id="UP000192929"/>
    </source>
</evidence>